<name>A0A6P2TIR7_BURL3</name>
<protein>
    <submittedName>
        <fullName evidence="2">Integrase</fullName>
    </submittedName>
</protein>
<proteinExistence type="predicted"/>
<organism evidence="2 3">
    <name type="scientific">Burkholderia lata (strain ATCC 17760 / DSM 23089 / LMG 22485 / NCIMB 9086 / R18194 / 383)</name>
    <dbReference type="NCBI Taxonomy" id="482957"/>
    <lineage>
        <taxon>Bacteria</taxon>
        <taxon>Pseudomonadati</taxon>
        <taxon>Pseudomonadota</taxon>
        <taxon>Betaproteobacteria</taxon>
        <taxon>Burkholderiales</taxon>
        <taxon>Burkholderiaceae</taxon>
        <taxon>Burkholderia</taxon>
        <taxon>Burkholderia cepacia complex</taxon>
    </lineage>
</organism>
<dbReference type="AlphaFoldDB" id="A0A6P2TIR7"/>
<evidence type="ECO:0000313" key="3">
    <source>
        <dbReference type="Proteomes" id="UP000494260"/>
    </source>
</evidence>
<accession>A0A6P2TIR7</accession>
<evidence type="ECO:0000256" key="1">
    <source>
        <dbReference type="SAM" id="MobiDB-lite"/>
    </source>
</evidence>
<sequence>MSVGVRAWAFPFDARRPAFAVAVISGDVGSFRSEIANTCSSTDEPTIVASMTPEQVACRDANGIVIRTDSRGRDASPEIRMRSLWGAGMIPECIVRRNTGPWISIPGSTAATIGGSRNGRRPVRRWCMWTTHRGDSTRTNRNEAEPGKKKQREITQADVEHVIVDLARHRQTAKPADKPGRPSAKAGEPTVSALPAQAPTLDTA</sequence>
<dbReference type="Proteomes" id="UP000494260">
    <property type="component" value="Unassembled WGS sequence"/>
</dbReference>
<gene>
    <name evidence="2" type="ORF">BLA18109_01472</name>
</gene>
<feature type="region of interest" description="Disordered" evidence="1">
    <location>
        <begin position="167"/>
        <end position="204"/>
    </location>
</feature>
<evidence type="ECO:0000313" key="2">
    <source>
        <dbReference type="EMBL" id="VWC60362.1"/>
    </source>
</evidence>
<dbReference type="EMBL" id="CABVQH010000004">
    <property type="protein sequence ID" value="VWC60362.1"/>
    <property type="molecule type" value="Genomic_DNA"/>
</dbReference>
<feature type="region of interest" description="Disordered" evidence="1">
    <location>
        <begin position="133"/>
        <end position="153"/>
    </location>
</feature>
<reference evidence="2 3" key="1">
    <citation type="submission" date="2019-09" db="EMBL/GenBank/DDBJ databases">
        <authorList>
            <person name="Depoorter E."/>
        </authorList>
    </citation>
    <scope>NUCLEOTIDE SEQUENCE [LARGE SCALE GENOMIC DNA]</scope>
    <source>
        <strain evidence="2">R-18109</strain>
    </source>
</reference>